<sequence>MRALLISLALLCSTLVAADGDDLAVGHFSANPPGSALPAGWQPYRLAKGKHETQYLLSSVDSRTVLEARSNGSASALAYALRADPKRTPWLTFRWRTERLIEKSDIRTKAGDDYPARIYVVFDYDIARLPFGERMKMRMARSLWGEQLPVATLCYVWEPRQPVGYSQWSAYTDRVRVIVAESGSARLGQWVDIERNVAADFRAAFGEEAPPITSIIVAADTDNTGETAHTWFGDISLHSRPAGGR</sequence>
<dbReference type="EMBL" id="JADJEV010000003">
    <property type="protein sequence ID" value="MBK6973387.1"/>
    <property type="molecule type" value="Genomic_DNA"/>
</dbReference>
<dbReference type="Pfam" id="PF11249">
    <property type="entry name" value="DUF3047"/>
    <property type="match status" value="1"/>
</dbReference>
<organism evidence="2 3">
    <name type="scientific">Candidatus Methylophosphatis roskildensis</name>
    <dbReference type="NCBI Taxonomy" id="2899263"/>
    <lineage>
        <taxon>Bacteria</taxon>
        <taxon>Pseudomonadati</taxon>
        <taxon>Pseudomonadota</taxon>
        <taxon>Betaproteobacteria</taxon>
        <taxon>Nitrosomonadales</taxon>
        <taxon>Sterolibacteriaceae</taxon>
        <taxon>Candidatus Methylophosphatis</taxon>
    </lineage>
</organism>
<evidence type="ECO:0000313" key="2">
    <source>
        <dbReference type="EMBL" id="MBK6973387.1"/>
    </source>
</evidence>
<keyword evidence="1" id="KW-0732">Signal</keyword>
<dbReference type="AlphaFoldDB" id="A0A9D7HKT4"/>
<protein>
    <submittedName>
        <fullName evidence="2">DUF3047 domain-containing protein</fullName>
    </submittedName>
</protein>
<evidence type="ECO:0000313" key="3">
    <source>
        <dbReference type="Proteomes" id="UP000807785"/>
    </source>
</evidence>
<evidence type="ECO:0000256" key="1">
    <source>
        <dbReference type="SAM" id="SignalP"/>
    </source>
</evidence>
<comment type="caution">
    <text evidence="2">The sequence shown here is derived from an EMBL/GenBank/DDBJ whole genome shotgun (WGS) entry which is preliminary data.</text>
</comment>
<feature type="signal peptide" evidence="1">
    <location>
        <begin position="1"/>
        <end position="18"/>
    </location>
</feature>
<gene>
    <name evidence="2" type="ORF">IPH26_10735</name>
</gene>
<dbReference type="InterPro" id="IPR021409">
    <property type="entry name" value="DUF3047"/>
</dbReference>
<feature type="chain" id="PRO_5039481019" evidence="1">
    <location>
        <begin position="19"/>
        <end position="245"/>
    </location>
</feature>
<accession>A0A9D7HKT4</accession>
<proteinExistence type="predicted"/>
<name>A0A9D7HKT4_9PROT</name>
<dbReference type="Proteomes" id="UP000807785">
    <property type="component" value="Unassembled WGS sequence"/>
</dbReference>
<reference evidence="2" key="1">
    <citation type="submission" date="2020-10" db="EMBL/GenBank/DDBJ databases">
        <title>Connecting structure to function with the recovery of over 1000 high-quality activated sludge metagenome-assembled genomes encoding full-length rRNA genes using long-read sequencing.</title>
        <authorList>
            <person name="Singleton C.M."/>
            <person name="Petriglieri F."/>
            <person name="Kristensen J.M."/>
            <person name="Kirkegaard R.H."/>
            <person name="Michaelsen T.Y."/>
            <person name="Andersen M.H."/>
            <person name="Karst S.M."/>
            <person name="Dueholm M.S."/>
            <person name="Nielsen P.H."/>
            <person name="Albertsen M."/>
        </authorList>
    </citation>
    <scope>NUCLEOTIDE SEQUENCE</scope>
    <source>
        <strain evidence="2">Bjer_18-Q3-R1-45_BAT3C.347</strain>
    </source>
</reference>